<proteinExistence type="predicted"/>
<keyword evidence="2" id="KW-1185">Reference proteome</keyword>
<dbReference type="RefSeq" id="WP_090096953.1">
    <property type="nucleotide sequence ID" value="NZ_FNIX01000003.1"/>
</dbReference>
<reference evidence="2" key="1">
    <citation type="submission" date="2016-10" db="EMBL/GenBank/DDBJ databases">
        <authorList>
            <person name="Varghese N."/>
            <person name="Submissions S."/>
        </authorList>
    </citation>
    <scope>NUCLEOTIDE SEQUENCE [LARGE SCALE GENOMIC DNA]</scope>
    <source>
        <strain evidence="2">CGMCC 4.6609</strain>
    </source>
</reference>
<protein>
    <submittedName>
        <fullName evidence="1">Uncharacterized protein</fullName>
    </submittedName>
</protein>
<dbReference type="AlphaFoldDB" id="A0A1H0L8T9"/>
<gene>
    <name evidence="1" type="ORF">SAMN05421507_103220</name>
</gene>
<dbReference type="EMBL" id="FNIX01000003">
    <property type="protein sequence ID" value="SDO64360.1"/>
    <property type="molecule type" value="Genomic_DNA"/>
</dbReference>
<dbReference type="STRING" id="641025.SAMN05421507_103220"/>
<accession>A0A1H0L8T9</accession>
<sequence length="64" mass="7259">MSQLNEISDWLRENPPRLVAEHGRRLDVPVPEDEDKTRSSVVSYSLPTGEQYVHVSVRATPKVS</sequence>
<evidence type="ECO:0000313" key="1">
    <source>
        <dbReference type="EMBL" id="SDO64360.1"/>
    </source>
</evidence>
<dbReference type="OrthoDB" id="262125at2"/>
<organism evidence="1 2">
    <name type="scientific">Lentzea jiangxiensis</name>
    <dbReference type="NCBI Taxonomy" id="641025"/>
    <lineage>
        <taxon>Bacteria</taxon>
        <taxon>Bacillati</taxon>
        <taxon>Actinomycetota</taxon>
        <taxon>Actinomycetes</taxon>
        <taxon>Pseudonocardiales</taxon>
        <taxon>Pseudonocardiaceae</taxon>
        <taxon>Lentzea</taxon>
    </lineage>
</organism>
<evidence type="ECO:0000313" key="2">
    <source>
        <dbReference type="Proteomes" id="UP000199691"/>
    </source>
</evidence>
<name>A0A1H0L8T9_9PSEU</name>
<dbReference type="Proteomes" id="UP000199691">
    <property type="component" value="Unassembled WGS sequence"/>
</dbReference>